<dbReference type="PANTHER" id="PTHR43297">
    <property type="entry name" value="OLIGOPEPTIDE TRANSPORT ATP-BINDING PROTEIN APPD"/>
    <property type="match status" value="1"/>
</dbReference>
<sequence>MAVLDVSGLNVWYQAPDGRQMHAVRDLDLTLEAGQRLGLVGESGCGKTTVLNAVMALVPPTATVSGRVIFDGVDLLVPDEINARKHRWTGLSLVFQSAMNAFNPVVRVEDQIAEPMVVHGLRDPRAAVRRARELLELVGIAPSAGRRYPHEFSGGMRQRAMLAMALACDPQVLIADEPTTALDTMVQAQILTLLDRLSSELGLALLLVTHDLPVVSQLCDRAAVMYAGRIVESGPIADLYHSPAHPYTRMLFDATPDVLSEHAVASIPGSPPPLNEERTGCAFAPRCDSAAEVCRTEPPPLVRPGSDRLAECHRPGAGVDRPARKAHHV</sequence>
<evidence type="ECO:0000256" key="2">
    <source>
        <dbReference type="ARBA" id="ARBA00005417"/>
    </source>
</evidence>
<dbReference type="Proteomes" id="UP001157126">
    <property type="component" value="Unassembled WGS sequence"/>
</dbReference>
<comment type="similarity">
    <text evidence="2">Belongs to the ABC transporter superfamily.</text>
</comment>
<dbReference type="SMART" id="SM00382">
    <property type="entry name" value="AAA"/>
    <property type="match status" value="1"/>
</dbReference>
<organism evidence="10 11">
    <name type="scientific">Mobilicoccus caccae</name>
    <dbReference type="NCBI Taxonomy" id="1859295"/>
    <lineage>
        <taxon>Bacteria</taxon>
        <taxon>Bacillati</taxon>
        <taxon>Actinomycetota</taxon>
        <taxon>Actinomycetes</taxon>
        <taxon>Micrococcales</taxon>
        <taxon>Dermatophilaceae</taxon>
        <taxon>Mobilicoccus</taxon>
    </lineage>
</organism>
<feature type="region of interest" description="Disordered" evidence="8">
    <location>
        <begin position="305"/>
        <end position="329"/>
    </location>
</feature>
<keyword evidence="4" id="KW-1003">Cell membrane</keyword>
<dbReference type="InterPro" id="IPR003439">
    <property type="entry name" value="ABC_transporter-like_ATP-bd"/>
</dbReference>
<dbReference type="InterPro" id="IPR017871">
    <property type="entry name" value="ABC_transporter-like_CS"/>
</dbReference>
<dbReference type="PROSITE" id="PS50893">
    <property type="entry name" value="ABC_TRANSPORTER_2"/>
    <property type="match status" value="1"/>
</dbReference>
<evidence type="ECO:0000256" key="6">
    <source>
        <dbReference type="ARBA" id="ARBA00022840"/>
    </source>
</evidence>
<evidence type="ECO:0000256" key="1">
    <source>
        <dbReference type="ARBA" id="ARBA00004202"/>
    </source>
</evidence>
<comment type="caution">
    <text evidence="10">The sequence shown here is derived from an EMBL/GenBank/DDBJ whole genome shotgun (WGS) entry which is preliminary data.</text>
</comment>
<evidence type="ECO:0000313" key="11">
    <source>
        <dbReference type="Proteomes" id="UP001157126"/>
    </source>
</evidence>
<evidence type="ECO:0000256" key="4">
    <source>
        <dbReference type="ARBA" id="ARBA00022475"/>
    </source>
</evidence>
<dbReference type="PANTHER" id="PTHR43297:SF2">
    <property type="entry name" value="DIPEPTIDE TRANSPORT ATP-BINDING PROTEIN DPPD"/>
    <property type="match status" value="1"/>
</dbReference>
<protein>
    <submittedName>
        <fullName evidence="10">Dipeptide/oligopeptide/nickel ABC transporter ATP-binding protein</fullName>
    </submittedName>
</protein>
<dbReference type="GO" id="GO:0005524">
    <property type="term" value="F:ATP binding"/>
    <property type="evidence" value="ECO:0007669"/>
    <property type="project" value="UniProtKB-KW"/>
</dbReference>
<dbReference type="Gene3D" id="3.40.50.300">
    <property type="entry name" value="P-loop containing nucleotide triphosphate hydrolases"/>
    <property type="match status" value="1"/>
</dbReference>
<evidence type="ECO:0000313" key="10">
    <source>
        <dbReference type="EMBL" id="GMA38396.1"/>
    </source>
</evidence>
<dbReference type="RefSeq" id="WP_284302467.1">
    <property type="nucleotide sequence ID" value="NZ_BSUO01000001.1"/>
</dbReference>
<dbReference type="CDD" id="cd03257">
    <property type="entry name" value="ABC_NikE_OppD_transporters"/>
    <property type="match status" value="1"/>
</dbReference>
<evidence type="ECO:0000259" key="9">
    <source>
        <dbReference type="PROSITE" id="PS50893"/>
    </source>
</evidence>
<gene>
    <name evidence="10" type="ORF">GCM10025883_04410</name>
</gene>
<evidence type="ECO:0000256" key="8">
    <source>
        <dbReference type="SAM" id="MobiDB-lite"/>
    </source>
</evidence>
<dbReference type="NCBIfam" id="TIGR01727">
    <property type="entry name" value="oligo_HPY"/>
    <property type="match status" value="1"/>
</dbReference>
<feature type="compositionally biased region" description="Basic and acidic residues" evidence="8">
    <location>
        <begin position="305"/>
        <end position="314"/>
    </location>
</feature>
<accession>A0ABQ6IKW6</accession>
<dbReference type="EMBL" id="BSUO01000001">
    <property type="protein sequence ID" value="GMA38396.1"/>
    <property type="molecule type" value="Genomic_DNA"/>
</dbReference>
<dbReference type="InterPro" id="IPR013563">
    <property type="entry name" value="Oligopep_ABC_C"/>
</dbReference>
<dbReference type="SUPFAM" id="SSF52540">
    <property type="entry name" value="P-loop containing nucleoside triphosphate hydrolases"/>
    <property type="match status" value="1"/>
</dbReference>
<keyword evidence="7" id="KW-0472">Membrane</keyword>
<dbReference type="InterPro" id="IPR003593">
    <property type="entry name" value="AAA+_ATPase"/>
</dbReference>
<name>A0ABQ6IKW6_9MICO</name>
<evidence type="ECO:0000256" key="7">
    <source>
        <dbReference type="ARBA" id="ARBA00023136"/>
    </source>
</evidence>
<comment type="subcellular location">
    <subcellularLocation>
        <location evidence="1">Cell membrane</location>
        <topology evidence="1">Peripheral membrane protein</topology>
    </subcellularLocation>
</comment>
<keyword evidence="11" id="KW-1185">Reference proteome</keyword>
<proteinExistence type="inferred from homology"/>
<feature type="domain" description="ABC transporter" evidence="9">
    <location>
        <begin position="6"/>
        <end position="252"/>
    </location>
</feature>
<keyword evidence="6 10" id="KW-0067">ATP-binding</keyword>
<keyword evidence="5" id="KW-0547">Nucleotide-binding</keyword>
<reference evidence="11" key="1">
    <citation type="journal article" date="2019" name="Int. J. Syst. Evol. Microbiol.">
        <title>The Global Catalogue of Microorganisms (GCM) 10K type strain sequencing project: providing services to taxonomists for standard genome sequencing and annotation.</title>
        <authorList>
            <consortium name="The Broad Institute Genomics Platform"/>
            <consortium name="The Broad Institute Genome Sequencing Center for Infectious Disease"/>
            <person name="Wu L."/>
            <person name="Ma J."/>
        </authorList>
    </citation>
    <scope>NUCLEOTIDE SEQUENCE [LARGE SCALE GENOMIC DNA]</scope>
    <source>
        <strain evidence="11">NBRC 113072</strain>
    </source>
</reference>
<dbReference type="InterPro" id="IPR027417">
    <property type="entry name" value="P-loop_NTPase"/>
</dbReference>
<dbReference type="InterPro" id="IPR050388">
    <property type="entry name" value="ABC_Ni/Peptide_Import"/>
</dbReference>
<dbReference type="Pfam" id="PF00005">
    <property type="entry name" value="ABC_tran"/>
    <property type="match status" value="1"/>
</dbReference>
<evidence type="ECO:0000256" key="5">
    <source>
        <dbReference type="ARBA" id="ARBA00022741"/>
    </source>
</evidence>
<dbReference type="Pfam" id="PF08352">
    <property type="entry name" value="oligo_HPY"/>
    <property type="match status" value="1"/>
</dbReference>
<keyword evidence="3" id="KW-0813">Transport</keyword>
<evidence type="ECO:0000256" key="3">
    <source>
        <dbReference type="ARBA" id="ARBA00022448"/>
    </source>
</evidence>
<dbReference type="PROSITE" id="PS00211">
    <property type="entry name" value="ABC_TRANSPORTER_1"/>
    <property type="match status" value="1"/>
</dbReference>